<comment type="caution">
    <text evidence="1">The sequence shown here is derived from an EMBL/GenBank/DDBJ whole genome shotgun (WGS) entry which is preliminary data.</text>
</comment>
<accession>A0A117NGX1</accession>
<dbReference type="EMBL" id="LKAM01000007">
    <property type="protein sequence ID" value="KUM47495.1"/>
    <property type="molecule type" value="Genomic_DNA"/>
</dbReference>
<dbReference type="AlphaFoldDB" id="A0A117NGX1"/>
<organism evidence="1">
    <name type="scientific">Picea glauca</name>
    <name type="common">White spruce</name>
    <name type="synonym">Pinus glauca</name>
    <dbReference type="NCBI Taxonomy" id="3330"/>
    <lineage>
        <taxon>Eukaryota</taxon>
        <taxon>Viridiplantae</taxon>
        <taxon>Streptophyta</taxon>
        <taxon>Embryophyta</taxon>
        <taxon>Tracheophyta</taxon>
        <taxon>Spermatophyta</taxon>
        <taxon>Pinopsida</taxon>
        <taxon>Pinidae</taxon>
        <taxon>Conifers I</taxon>
        <taxon>Pinales</taxon>
        <taxon>Pinaceae</taxon>
        <taxon>Picea</taxon>
    </lineage>
</organism>
<reference evidence="1" key="1">
    <citation type="journal article" date="2015" name="Genome Biol. Evol.">
        <title>Organellar Genomes of White Spruce (Picea glauca): Assembly and Annotation.</title>
        <authorList>
            <person name="Jackman S.D."/>
            <person name="Warren R.L."/>
            <person name="Gibb E.A."/>
            <person name="Vandervalk B.P."/>
            <person name="Mohamadi H."/>
            <person name="Chu J."/>
            <person name="Raymond A."/>
            <person name="Pleasance S."/>
            <person name="Coope R."/>
            <person name="Wildung M.R."/>
            <person name="Ritland C.E."/>
            <person name="Bousquet J."/>
            <person name="Jones S.J."/>
            <person name="Bohlmann J."/>
            <person name="Birol I."/>
        </authorList>
    </citation>
    <scope>NUCLEOTIDE SEQUENCE [LARGE SCALE GENOMIC DNA]</scope>
    <source>
        <tissue evidence="1">Flushing bud</tissue>
    </source>
</reference>
<evidence type="ECO:0000313" key="1">
    <source>
        <dbReference type="EMBL" id="KUM47495.1"/>
    </source>
</evidence>
<protein>
    <submittedName>
        <fullName evidence="1">Uncharacterized protein</fullName>
    </submittedName>
</protein>
<proteinExistence type="predicted"/>
<name>A0A117NGX1_PICGL</name>
<sequence>MPMVNILMESDRLWLSIRNICCLQRIWIWNYFHICISMSNCRYLWWVNGLWVSEVKRHGVSICRVLNWKRSGARWG</sequence>
<keyword evidence="1" id="KW-0496">Mitochondrion</keyword>
<gene>
    <name evidence="1" type="ORF">ABT39_MTgene5681</name>
</gene>
<geneLocation type="mitochondrion" evidence="1"/>